<feature type="transmembrane region" description="Helical" evidence="2">
    <location>
        <begin position="162"/>
        <end position="179"/>
    </location>
</feature>
<evidence type="ECO:0000256" key="2">
    <source>
        <dbReference type="SAM" id="Phobius"/>
    </source>
</evidence>
<organism evidence="3 4">
    <name type="scientific">Legionella maceachernii</name>
    <dbReference type="NCBI Taxonomy" id="466"/>
    <lineage>
        <taxon>Bacteria</taxon>
        <taxon>Pseudomonadati</taxon>
        <taxon>Pseudomonadota</taxon>
        <taxon>Gammaproteobacteria</taxon>
        <taxon>Legionellales</taxon>
        <taxon>Legionellaceae</taxon>
        <taxon>Legionella</taxon>
    </lineage>
</organism>
<protein>
    <submittedName>
        <fullName evidence="3">Spermidine synthase</fullName>
    </submittedName>
</protein>
<keyword evidence="1" id="KW-0620">Polyamine biosynthesis</keyword>
<dbReference type="PANTHER" id="PTHR43317">
    <property type="entry name" value="THERMOSPERMINE SYNTHASE ACAULIS5"/>
    <property type="match status" value="1"/>
</dbReference>
<dbReference type="GO" id="GO:0006596">
    <property type="term" value="P:polyamine biosynthetic process"/>
    <property type="evidence" value="ECO:0007669"/>
    <property type="project" value="UniProtKB-KW"/>
</dbReference>
<feature type="transmembrane region" description="Helical" evidence="2">
    <location>
        <begin position="65"/>
        <end position="90"/>
    </location>
</feature>
<dbReference type="OrthoDB" id="5516475at2"/>
<dbReference type="PATRIC" id="fig|466.6.peg.1730"/>
<comment type="caution">
    <text evidence="3">The sequence shown here is derived from an EMBL/GenBank/DDBJ whole genome shotgun (WGS) entry which is preliminary data.</text>
</comment>
<dbReference type="SUPFAM" id="SSF53335">
    <property type="entry name" value="S-adenosyl-L-methionine-dependent methyltransferases"/>
    <property type="match status" value="1"/>
</dbReference>
<sequence>MWAGALAFSTGLLSLSLEILWVRLFSFANHSLPQAFAYVLIMFLLGIAFGAVIGKRFCQSKRNLWNVSGFILICSSAVNILGPLVYVQFANTHQELLGASILCLTGFLPAVIFPIAHHIGTINITFNVGSRVSRIYVANILGCTLGPLFTMLLLSYFSTQQCFLFCSFLSLAVAFYCFLPSISLVGFVAILALTGILFLPFFFYHPHHLIARLSNFSDKIHRIVENQYGVIVTYHGKGKGDFVFGGNVYDGGTNLDPIINSNKINRVIVLASLQDNPQRILMIGLSIGTWLELVTTFPGVKRIDVVEINPGYLTAMKDYPAQEQSLQDYRVHLYIDDIRRWLKTHPNRKYDLIIMNTTFHWRAYSSYLLSRNFLQILKSRMLPNAILAYNTTDSPDAFKTATTIFPHAYLYENFLIAADFDWRRRLRDPQAINKLSKLSLNGNLLFPPSALSTLKSYLSEPILTLQDIEAKTPRPLEVITDQNLITEYRYGKYREN</sequence>
<keyword evidence="2" id="KW-0812">Transmembrane</keyword>
<feature type="transmembrane region" description="Helical" evidence="2">
    <location>
        <begin position="136"/>
        <end position="156"/>
    </location>
</feature>
<gene>
    <name evidence="3" type="ORF">Lmac_1643</name>
</gene>
<evidence type="ECO:0000313" key="3">
    <source>
        <dbReference type="EMBL" id="KTD25872.1"/>
    </source>
</evidence>
<accession>A0A0W0W0B1</accession>
<evidence type="ECO:0000256" key="1">
    <source>
        <dbReference type="ARBA" id="ARBA00023115"/>
    </source>
</evidence>
<dbReference type="CDD" id="cd02440">
    <property type="entry name" value="AdoMet_MTases"/>
    <property type="match status" value="1"/>
</dbReference>
<dbReference type="Proteomes" id="UP000054908">
    <property type="component" value="Unassembled WGS sequence"/>
</dbReference>
<dbReference type="Gene3D" id="3.40.50.150">
    <property type="entry name" value="Vaccinia Virus protein VP39"/>
    <property type="match status" value="1"/>
</dbReference>
<feature type="transmembrane region" description="Helical" evidence="2">
    <location>
        <begin position="96"/>
        <end position="116"/>
    </location>
</feature>
<dbReference type="Pfam" id="PF01564">
    <property type="entry name" value="Spermine_synth"/>
    <property type="match status" value="1"/>
</dbReference>
<proteinExistence type="predicted"/>
<dbReference type="AlphaFoldDB" id="A0A0W0W0B1"/>
<dbReference type="RefSeq" id="WP_058452409.1">
    <property type="nucleotide sequence ID" value="NZ_CAAAIB010000004.1"/>
</dbReference>
<feature type="transmembrane region" description="Helical" evidence="2">
    <location>
        <begin position="184"/>
        <end position="204"/>
    </location>
</feature>
<dbReference type="EMBL" id="LNYL01000042">
    <property type="protein sequence ID" value="KTD25872.1"/>
    <property type="molecule type" value="Genomic_DNA"/>
</dbReference>
<reference evidence="3 4" key="1">
    <citation type="submission" date="2015-11" db="EMBL/GenBank/DDBJ databases">
        <title>Genomic analysis of 38 Legionella species identifies large and diverse effector repertoires.</title>
        <authorList>
            <person name="Burstein D."/>
            <person name="Amaro F."/>
            <person name="Zusman T."/>
            <person name="Lifshitz Z."/>
            <person name="Cohen O."/>
            <person name="Gilbert J.A."/>
            <person name="Pupko T."/>
            <person name="Shuman H.A."/>
            <person name="Segal G."/>
        </authorList>
    </citation>
    <scope>NUCLEOTIDE SEQUENCE [LARGE SCALE GENOMIC DNA]</scope>
    <source>
        <strain evidence="3 4">PX-1-G2-E2</strain>
    </source>
</reference>
<keyword evidence="4" id="KW-1185">Reference proteome</keyword>
<dbReference type="PANTHER" id="PTHR43317:SF1">
    <property type="entry name" value="THERMOSPERMINE SYNTHASE ACAULIS5"/>
    <property type="match status" value="1"/>
</dbReference>
<keyword evidence="2" id="KW-1133">Transmembrane helix</keyword>
<evidence type="ECO:0000313" key="4">
    <source>
        <dbReference type="Proteomes" id="UP000054908"/>
    </source>
</evidence>
<dbReference type="STRING" id="466.Lmac_1643"/>
<dbReference type="InterPro" id="IPR029063">
    <property type="entry name" value="SAM-dependent_MTases_sf"/>
</dbReference>
<feature type="transmembrane region" description="Helical" evidence="2">
    <location>
        <begin position="35"/>
        <end position="53"/>
    </location>
</feature>
<name>A0A0W0W0B1_9GAMM</name>
<keyword evidence="2" id="KW-0472">Membrane</keyword>